<dbReference type="Proteomes" id="UP000792457">
    <property type="component" value="Unassembled WGS sequence"/>
</dbReference>
<evidence type="ECO:0000313" key="2">
    <source>
        <dbReference type="EMBL" id="KAG8229308.1"/>
    </source>
</evidence>
<comment type="caution">
    <text evidence="2">The sequence shown here is derived from an EMBL/GenBank/DDBJ whole genome shotgun (WGS) entry which is preliminary data.</text>
</comment>
<reference evidence="2" key="2">
    <citation type="submission" date="2017-10" db="EMBL/GenBank/DDBJ databases">
        <title>Ladona fulva Genome sequencing and assembly.</title>
        <authorList>
            <person name="Murali S."/>
            <person name="Richards S."/>
            <person name="Bandaranaike D."/>
            <person name="Bellair M."/>
            <person name="Blankenburg K."/>
            <person name="Chao H."/>
            <person name="Dinh H."/>
            <person name="Doddapaneni H."/>
            <person name="Dugan-Rocha S."/>
            <person name="Elkadiri S."/>
            <person name="Gnanaolivu R."/>
            <person name="Hernandez B."/>
            <person name="Skinner E."/>
            <person name="Javaid M."/>
            <person name="Lee S."/>
            <person name="Li M."/>
            <person name="Ming W."/>
            <person name="Munidasa M."/>
            <person name="Muniz J."/>
            <person name="Nguyen L."/>
            <person name="Hughes D."/>
            <person name="Osuji N."/>
            <person name="Pu L.-L."/>
            <person name="Puazo M."/>
            <person name="Qu C."/>
            <person name="Quiroz J."/>
            <person name="Raj R."/>
            <person name="Weissenberger G."/>
            <person name="Xin Y."/>
            <person name="Zou X."/>
            <person name="Han Y."/>
            <person name="Worley K."/>
            <person name="Muzny D."/>
            <person name="Gibbs R."/>
        </authorList>
    </citation>
    <scope>NUCLEOTIDE SEQUENCE</scope>
    <source>
        <strain evidence="2">Sampled in the wild</strain>
    </source>
</reference>
<reference evidence="2" key="1">
    <citation type="submission" date="2013-04" db="EMBL/GenBank/DDBJ databases">
        <authorList>
            <person name="Qu J."/>
            <person name="Murali S.C."/>
            <person name="Bandaranaike D."/>
            <person name="Bellair M."/>
            <person name="Blankenburg K."/>
            <person name="Chao H."/>
            <person name="Dinh H."/>
            <person name="Doddapaneni H."/>
            <person name="Downs B."/>
            <person name="Dugan-Rocha S."/>
            <person name="Elkadiri S."/>
            <person name="Gnanaolivu R.D."/>
            <person name="Hernandez B."/>
            <person name="Javaid M."/>
            <person name="Jayaseelan J.C."/>
            <person name="Lee S."/>
            <person name="Li M."/>
            <person name="Ming W."/>
            <person name="Munidasa M."/>
            <person name="Muniz J."/>
            <person name="Nguyen L."/>
            <person name="Ongeri F."/>
            <person name="Osuji N."/>
            <person name="Pu L.-L."/>
            <person name="Puazo M."/>
            <person name="Qu C."/>
            <person name="Quiroz J."/>
            <person name="Raj R."/>
            <person name="Weissenberger G."/>
            <person name="Xin Y."/>
            <person name="Zou X."/>
            <person name="Han Y."/>
            <person name="Richards S."/>
            <person name="Worley K."/>
            <person name="Muzny D."/>
            <person name="Gibbs R."/>
        </authorList>
    </citation>
    <scope>NUCLEOTIDE SEQUENCE</scope>
    <source>
        <strain evidence="2">Sampled in the wild</strain>
    </source>
</reference>
<protein>
    <submittedName>
        <fullName evidence="2">Uncharacterized protein</fullName>
    </submittedName>
</protein>
<organism evidence="2 3">
    <name type="scientific">Ladona fulva</name>
    <name type="common">Scarce chaser dragonfly</name>
    <name type="synonym">Libellula fulva</name>
    <dbReference type="NCBI Taxonomy" id="123851"/>
    <lineage>
        <taxon>Eukaryota</taxon>
        <taxon>Metazoa</taxon>
        <taxon>Ecdysozoa</taxon>
        <taxon>Arthropoda</taxon>
        <taxon>Hexapoda</taxon>
        <taxon>Insecta</taxon>
        <taxon>Pterygota</taxon>
        <taxon>Palaeoptera</taxon>
        <taxon>Odonata</taxon>
        <taxon>Epiprocta</taxon>
        <taxon>Anisoptera</taxon>
        <taxon>Libelluloidea</taxon>
        <taxon>Libellulidae</taxon>
        <taxon>Ladona</taxon>
    </lineage>
</organism>
<evidence type="ECO:0000256" key="1">
    <source>
        <dbReference type="SAM" id="MobiDB-lite"/>
    </source>
</evidence>
<dbReference type="EMBL" id="KZ308425">
    <property type="protein sequence ID" value="KAG8229308.1"/>
    <property type="molecule type" value="Genomic_DNA"/>
</dbReference>
<dbReference type="AlphaFoldDB" id="A0A8K0P1Q1"/>
<evidence type="ECO:0000313" key="3">
    <source>
        <dbReference type="Proteomes" id="UP000792457"/>
    </source>
</evidence>
<name>A0A8K0P1Q1_LADFU</name>
<keyword evidence="3" id="KW-1185">Reference proteome</keyword>
<sequence length="70" mass="8068">MLQRIHSDVGGSSQKIADSRKKSCSCILARRLHLVGFLEEDQLFRSSCKKKMCSCVPEEERCVPARRCYY</sequence>
<proteinExistence type="predicted"/>
<gene>
    <name evidence="2" type="ORF">J437_LFUL009067</name>
</gene>
<accession>A0A8K0P1Q1</accession>
<feature type="region of interest" description="Disordered" evidence="1">
    <location>
        <begin position="1"/>
        <end position="20"/>
    </location>
</feature>